<dbReference type="EMBL" id="CP003154">
    <property type="protein sequence ID" value="AFL73568.1"/>
    <property type="molecule type" value="Genomic_DNA"/>
</dbReference>
<reference evidence="3 4" key="1">
    <citation type="submission" date="2012-06" db="EMBL/GenBank/DDBJ databases">
        <title>Complete sequence of Thiocystis violascens DSM 198.</title>
        <authorList>
            <consortium name="US DOE Joint Genome Institute"/>
            <person name="Lucas S."/>
            <person name="Han J."/>
            <person name="Lapidus A."/>
            <person name="Cheng J.-F."/>
            <person name="Goodwin L."/>
            <person name="Pitluck S."/>
            <person name="Peters L."/>
            <person name="Ovchinnikova G."/>
            <person name="Teshima H."/>
            <person name="Detter J.C."/>
            <person name="Han C."/>
            <person name="Tapia R."/>
            <person name="Land M."/>
            <person name="Hauser L."/>
            <person name="Kyrpides N."/>
            <person name="Ivanova N."/>
            <person name="Pagani I."/>
            <person name="Vogl K."/>
            <person name="Liu Z."/>
            <person name="Frigaard N.-U."/>
            <person name="Bryant D."/>
            <person name="Woyke T."/>
        </authorList>
    </citation>
    <scope>NUCLEOTIDE SEQUENCE [LARGE SCALE GENOMIC DNA]</scope>
    <source>
        <strain evidence="4">ATCC 17096 / DSM 198 / 6111</strain>
    </source>
</reference>
<dbReference type="Proteomes" id="UP000006062">
    <property type="component" value="Chromosome"/>
</dbReference>
<name>I3Y9A0_THIV6</name>
<dbReference type="STRING" id="765911.Thivi_1580"/>
<organism evidence="3 4">
    <name type="scientific">Thiocystis violascens (strain ATCC 17096 / DSM 198 / 6111)</name>
    <name type="common">Chromatium violascens</name>
    <dbReference type="NCBI Taxonomy" id="765911"/>
    <lineage>
        <taxon>Bacteria</taxon>
        <taxon>Pseudomonadati</taxon>
        <taxon>Pseudomonadota</taxon>
        <taxon>Gammaproteobacteria</taxon>
        <taxon>Chromatiales</taxon>
        <taxon>Chromatiaceae</taxon>
        <taxon>Thiocystis</taxon>
    </lineage>
</organism>
<evidence type="ECO:0000313" key="4">
    <source>
        <dbReference type="Proteomes" id="UP000006062"/>
    </source>
</evidence>
<dbReference type="OrthoDB" id="4774002at2"/>
<dbReference type="RefSeq" id="WP_014778034.1">
    <property type="nucleotide sequence ID" value="NC_018012.1"/>
</dbReference>
<accession>I3Y9A0</accession>
<dbReference type="InterPro" id="IPR043736">
    <property type="entry name" value="DUF5681"/>
</dbReference>
<sequence length="135" mass="14147">MARFKPGESGNPRGKPPGAVSKATKLRRSIEKDVPGILEAMVERAKAGDAQAAKLLLDRVMPAIKPTDQAVNLRLAGEDLASDGRAILTATGKADITPEQASKLLAGLGALARIVETAELVQRIEKLEAANAKSN</sequence>
<evidence type="ECO:0000259" key="2">
    <source>
        <dbReference type="Pfam" id="PF18932"/>
    </source>
</evidence>
<protein>
    <recommendedName>
        <fullName evidence="2">DUF5681 domain-containing protein</fullName>
    </recommendedName>
</protein>
<dbReference type="eggNOG" id="ENOG503307M">
    <property type="taxonomic scope" value="Bacteria"/>
</dbReference>
<evidence type="ECO:0000256" key="1">
    <source>
        <dbReference type="SAM" id="MobiDB-lite"/>
    </source>
</evidence>
<proteinExistence type="predicted"/>
<feature type="domain" description="DUF5681" evidence="2">
    <location>
        <begin position="3"/>
        <end position="62"/>
    </location>
</feature>
<dbReference type="Pfam" id="PF18932">
    <property type="entry name" value="DUF5681"/>
    <property type="match status" value="1"/>
</dbReference>
<gene>
    <name evidence="3" type="ordered locus">Thivi_1580</name>
</gene>
<dbReference type="HOGENOM" id="CLU_137974_0_1_6"/>
<dbReference type="KEGG" id="tvi:Thivi_1580"/>
<evidence type="ECO:0000313" key="3">
    <source>
        <dbReference type="EMBL" id="AFL73568.1"/>
    </source>
</evidence>
<feature type="region of interest" description="Disordered" evidence="1">
    <location>
        <begin position="1"/>
        <end position="26"/>
    </location>
</feature>
<keyword evidence="4" id="KW-1185">Reference proteome</keyword>
<dbReference type="AlphaFoldDB" id="I3Y9A0"/>